<evidence type="ECO:0000313" key="9">
    <source>
        <dbReference type="Proteomes" id="UP000053370"/>
    </source>
</evidence>
<dbReference type="SMART" id="SM01245">
    <property type="entry name" value="Jag_N"/>
    <property type="match status" value="1"/>
</dbReference>
<dbReference type="AlphaFoldDB" id="A0A0K8PBI0"/>
<comment type="domain">
    <text evidence="6">Has an N-terminal Jag-N domain and 2 RNA-binding domains (KH and R3H).</text>
</comment>
<proteinExistence type="inferred from homology"/>
<dbReference type="NCBIfam" id="NF041568">
    <property type="entry name" value="Jag_EloR"/>
    <property type="match status" value="1"/>
</dbReference>
<dbReference type="InterPro" id="IPR001374">
    <property type="entry name" value="R3H_dom"/>
</dbReference>
<dbReference type="GO" id="GO:0003723">
    <property type="term" value="F:RNA binding"/>
    <property type="evidence" value="ECO:0007669"/>
    <property type="project" value="UniProtKB-UniRule"/>
</dbReference>
<comment type="similarity">
    <text evidence="6">Belongs to the KhpB RNA-binding protein family.</text>
</comment>
<reference evidence="8" key="1">
    <citation type="journal article" date="2015" name="Genome Announc.">
        <title>Draft Genome Sequence of Anaerolineae Strain TC1, a Novel Isolate from a Methanogenic Wastewater Treatment System.</title>
        <authorList>
            <person name="Matsuura N."/>
            <person name="Tourlousse D.M."/>
            <person name="Sun L."/>
            <person name="Toyonaga M."/>
            <person name="Kuroda K."/>
            <person name="Ohashi A."/>
            <person name="Cruz R."/>
            <person name="Yamaguchi T."/>
            <person name="Sekiguchi Y."/>
        </authorList>
    </citation>
    <scope>NUCLEOTIDE SEQUENCE [LARGE SCALE GENOMIC DNA]</scope>
    <source>
        <strain evidence="8">TC1</strain>
    </source>
</reference>
<dbReference type="InterPro" id="IPR039247">
    <property type="entry name" value="KhpB"/>
</dbReference>
<dbReference type="InterPro" id="IPR036867">
    <property type="entry name" value="R3H_dom_sf"/>
</dbReference>
<accession>A0A0K8PBI0</accession>
<organism evidence="8">
    <name type="scientific">Flexilinea flocculi</name>
    <dbReference type="NCBI Taxonomy" id="1678840"/>
    <lineage>
        <taxon>Bacteria</taxon>
        <taxon>Bacillati</taxon>
        <taxon>Chloroflexota</taxon>
        <taxon>Anaerolineae</taxon>
        <taxon>Anaerolineales</taxon>
        <taxon>Anaerolineaceae</taxon>
        <taxon>Flexilinea</taxon>
    </lineage>
</organism>
<dbReference type="Gene3D" id="3.30.1370.50">
    <property type="entry name" value="R3H-like domain"/>
    <property type="match status" value="1"/>
</dbReference>
<dbReference type="EMBL" id="DF968180">
    <property type="protein sequence ID" value="GAP40017.1"/>
    <property type="molecule type" value="Genomic_DNA"/>
</dbReference>
<dbReference type="SUPFAM" id="SSF82708">
    <property type="entry name" value="R3H domain"/>
    <property type="match status" value="1"/>
</dbReference>
<evidence type="ECO:0000256" key="5">
    <source>
        <dbReference type="ARBA" id="ARBA00023316"/>
    </source>
</evidence>
<evidence type="ECO:0000256" key="2">
    <source>
        <dbReference type="ARBA" id="ARBA00022884"/>
    </source>
</evidence>
<evidence type="ECO:0000256" key="3">
    <source>
        <dbReference type="ARBA" id="ARBA00022960"/>
    </source>
</evidence>
<comment type="caution">
    <text evidence="6">Lacks conserved residue(s) required for the propagation of feature annotation.</text>
</comment>
<dbReference type="InterPro" id="IPR038008">
    <property type="entry name" value="Jag_KH"/>
</dbReference>
<dbReference type="RefSeq" id="WP_062278916.1">
    <property type="nucleotide sequence ID" value="NZ_DF968180.1"/>
</dbReference>
<dbReference type="Pfam" id="PF01424">
    <property type="entry name" value="R3H"/>
    <property type="match status" value="1"/>
</dbReference>
<keyword evidence="2 6" id="KW-0694">RNA-binding</keyword>
<dbReference type="Pfam" id="PF14804">
    <property type="entry name" value="Jag_N"/>
    <property type="match status" value="1"/>
</dbReference>
<dbReference type="OrthoDB" id="9794483at2"/>
<comment type="subunit">
    <text evidence="6">Forms a complex with KhpA.</text>
</comment>
<evidence type="ECO:0000259" key="7">
    <source>
        <dbReference type="PROSITE" id="PS51061"/>
    </source>
</evidence>
<sequence length="261" mass="29237">MAKTTLEYIAPSSEEAIIKGLAELGISRDKVEIEILDSGSKGLFGLGGRQARVRLTVIEELVEEFQDKQDGANQPDPLIKHSDVSVPYTAAELTESEDTSAELINADTLKVAINVVEELLEKMRIQASVIGKIGKPADESDQETIMIDIKGDDLSYLIGRHSETLNALQYITSLIVGRELGHWIPLMIDVQGYRERRERQLRQMASRMADQVMKSGRRISLEPMPGTERRIIHLALRDYKNVYTESVGEEPNRKVVILPKN</sequence>
<dbReference type="PROSITE" id="PS51061">
    <property type="entry name" value="R3H"/>
    <property type="match status" value="1"/>
</dbReference>
<dbReference type="GO" id="GO:0005737">
    <property type="term" value="C:cytoplasm"/>
    <property type="evidence" value="ECO:0007669"/>
    <property type="project" value="UniProtKB-SubCell"/>
</dbReference>
<keyword evidence="4 6" id="KW-0143">Chaperone</keyword>
<keyword evidence="9" id="KW-1185">Reference proteome</keyword>
<dbReference type="PATRIC" id="fig|1678840.3.peg.1171"/>
<evidence type="ECO:0000313" key="8">
    <source>
        <dbReference type="EMBL" id="GAP40017.1"/>
    </source>
</evidence>
<gene>
    <name evidence="6" type="primary">khpB</name>
    <name evidence="6" type="synonym">eloR</name>
    <name evidence="8" type="ORF">ATC1_12557</name>
</gene>
<dbReference type="HAMAP" id="MF_00867">
    <property type="entry name" value="KhpB"/>
    <property type="match status" value="1"/>
</dbReference>
<dbReference type="STRING" id="1678840.ATC1_12557"/>
<dbReference type="InterPro" id="IPR015946">
    <property type="entry name" value="KH_dom-like_a/b"/>
</dbReference>
<dbReference type="InterPro" id="IPR038247">
    <property type="entry name" value="Jag_N_dom_sf"/>
</dbReference>
<dbReference type="PANTHER" id="PTHR35800:SF1">
    <property type="entry name" value="RNA-BINDING PROTEIN KHPB"/>
    <property type="match status" value="1"/>
</dbReference>
<keyword evidence="3 6" id="KW-0133">Cell shape</keyword>
<comment type="subcellular location">
    <subcellularLocation>
        <location evidence="6">Cytoplasm</location>
    </subcellularLocation>
</comment>
<dbReference type="Gene3D" id="3.30.30.80">
    <property type="entry name" value="probable RNA-binding protein from clostridium symbiosum atcc 14940"/>
    <property type="match status" value="1"/>
</dbReference>
<comment type="function">
    <text evidence="6">A probable RNA chaperone. Forms a complex with KhpA which binds to cellular RNA and controls its expression. Plays a role in peptidoglycan (PG) homeostasis and cell length regulation.</text>
</comment>
<name>A0A0K8PBI0_9CHLR</name>
<dbReference type="GO" id="GO:0008360">
    <property type="term" value="P:regulation of cell shape"/>
    <property type="evidence" value="ECO:0007669"/>
    <property type="project" value="UniProtKB-KW"/>
</dbReference>
<dbReference type="CDD" id="cd02414">
    <property type="entry name" value="KH-II_Jag"/>
    <property type="match status" value="1"/>
</dbReference>
<dbReference type="Pfam" id="PF13083">
    <property type="entry name" value="KH_KhpA-B"/>
    <property type="match status" value="1"/>
</dbReference>
<protein>
    <recommendedName>
        <fullName evidence="6">RNA-binding protein KhpB</fullName>
    </recommendedName>
    <alternativeName>
        <fullName evidence="6">RNA-binding protein EloR</fullName>
    </alternativeName>
</protein>
<evidence type="ECO:0000256" key="4">
    <source>
        <dbReference type="ARBA" id="ARBA00023186"/>
    </source>
</evidence>
<dbReference type="InterPro" id="IPR032782">
    <property type="entry name" value="KhpB_N"/>
</dbReference>
<keyword evidence="1 6" id="KW-0963">Cytoplasm</keyword>
<keyword evidence="5 6" id="KW-0961">Cell wall biogenesis/degradation</keyword>
<dbReference type="SMART" id="SM00393">
    <property type="entry name" value="R3H"/>
    <property type="match status" value="1"/>
</dbReference>
<evidence type="ECO:0000256" key="6">
    <source>
        <dbReference type="HAMAP-Rule" id="MF_00867"/>
    </source>
</evidence>
<dbReference type="GO" id="GO:0071555">
    <property type="term" value="P:cell wall organization"/>
    <property type="evidence" value="ECO:0007669"/>
    <property type="project" value="UniProtKB-KW"/>
</dbReference>
<dbReference type="Gene3D" id="3.30.300.20">
    <property type="match status" value="1"/>
</dbReference>
<dbReference type="InterPro" id="IPR034079">
    <property type="entry name" value="R3H_KhpB"/>
</dbReference>
<feature type="domain" description="R3H" evidence="7">
    <location>
        <begin position="195"/>
        <end position="261"/>
    </location>
</feature>
<dbReference type="Proteomes" id="UP000053370">
    <property type="component" value="Unassembled WGS sequence"/>
</dbReference>
<dbReference type="GO" id="GO:0009252">
    <property type="term" value="P:peptidoglycan biosynthetic process"/>
    <property type="evidence" value="ECO:0007669"/>
    <property type="project" value="UniProtKB-UniRule"/>
</dbReference>
<dbReference type="CDD" id="cd02644">
    <property type="entry name" value="R3H_jag"/>
    <property type="match status" value="1"/>
</dbReference>
<evidence type="ECO:0000256" key="1">
    <source>
        <dbReference type="ARBA" id="ARBA00022490"/>
    </source>
</evidence>
<dbReference type="PANTHER" id="PTHR35800">
    <property type="entry name" value="PROTEIN JAG"/>
    <property type="match status" value="1"/>
</dbReference>